<accession>A0A8H6RD50</accession>
<keyword evidence="3" id="KW-1185">Reference proteome</keyword>
<evidence type="ECO:0000256" key="1">
    <source>
        <dbReference type="SAM" id="MobiDB-lite"/>
    </source>
</evidence>
<reference evidence="2" key="1">
    <citation type="submission" date="2020-04" db="EMBL/GenBank/DDBJ databases">
        <title>Draft genome resource of the tomato pathogen Pseudocercospora fuligena.</title>
        <authorList>
            <person name="Zaccaron A."/>
        </authorList>
    </citation>
    <scope>NUCLEOTIDE SEQUENCE</scope>
    <source>
        <strain evidence="2">PF001</strain>
    </source>
</reference>
<gene>
    <name evidence="2" type="ORF">HII31_09721</name>
</gene>
<evidence type="ECO:0000313" key="2">
    <source>
        <dbReference type="EMBL" id="KAF7188798.1"/>
    </source>
</evidence>
<comment type="caution">
    <text evidence="2">The sequence shown here is derived from an EMBL/GenBank/DDBJ whole genome shotgun (WGS) entry which is preliminary data.</text>
</comment>
<sequence>MGKQPPPSYENADSPKPSKLHVRILENTVETLEGNPFLEIRREPPASPKQQPVLTLINVHTGASWSTIEYHGNSKGAHINVQIEAGEVVLNKRGKINISYEFNSNVQVGVEFFWRLQDSTHLYLERVGQKTMVARIDDGQLTVLDGDLSKEAWEEIVATGIAMVELCRAKKSGKGVFFGHTAAEAVALALTAVTFFF</sequence>
<protein>
    <submittedName>
        <fullName evidence="2">Uncharacterized protein</fullName>
    </submittedName>
</protein>
<name>A0A8H6RD50_9PEZI</name>
<feature type="region of interest" description="Disordered" evidence="1">
    <location>
        <begin position="1"/>
        <end position="20"/>
    </location>
</feature>
<dbReference type="Proteomes" id="UP000660729">
    <property type="component" value="Unassembled WGS sequence"/>
</dbReference>
<dbReference type="OrthoDB" id="10654460at2759"/>
<proteinExistence type="predicted"/>
<dbReference type="EMBL" id="JABCIY010000204">
    <property type="protein sequence ID" value="KAF7188798.1"/>
    <property type="molecule type" value="Genomic_DNA"/>
</dbReference>
<dbReference type="AlphaFoldDB" id="A0A8H6RD50"/>
<organism evidence="2 3">
    <name type="scientific">Pseudocercospora fuligena</name>
    <dbReference type="NCBI Taxonomy" id="685502"/>
    <lineage>
        <taxon>Eukaryota</taxon>
        <taxon>Fungi</taxon>
        <taxon>Dikarya</taxon>
        <taxon>Ascomycota</taxon>
        <taxon>Pezizomycotina</taxon>
        <taxon>Dothideomycetes</taxon>
        <taxon>Dothideomycetidae</taxon>
        <taxon>Mycosphaerellales</taxon>
        <taxon>Mycosphaerellaceae</taxon>
        <taxon>Pseudocercospora</taxon>
    </lineage>
</organism>
<evidence type="ECO:0000313" key="3">
    <source>
        <dbReference type="Proteomes" id="UP000660729"/>
    </source>
</evidence>